<dbReference type="InterPro" id="IPR012823">
    <property type="entry name" value="Flagell_FliJ"/>
</dbReference>
<evidence type="ECO:0000256" key="8">
    <source>
        <dbReference type="ARBA" id="ARBA00022927"/>
    </source>
</evidence>
<keyword evidence="8" id="KW-0653">Protein transport</keyword>
<keyword evidence="6" id="KW-0145">Chemotaxis</keyword>
<evidence type="ECO:0000256" key="1">
    <source>
        <dbReference type="ARBA" id="ARBA00004413"/>
    </source>
</evidence>
<sequence>MKKSQRMSLLVDVWQRREDDVAKQLAQDQQRLEADQRKLQELMDYASQYEQERNLLGLSPYLATNYQHFVDRVQQAITQQRQQIQRSEQQVNMTRRRWQQARAKTKGMDWLKDKSEREEQAVVDKQEQKQLDEHAGRLYFSRRGLF</sequence>
<dbReference type="InterPro" id="IPR018006">
    <property type="entry name" value="Flag_FliJ_proteobac"/>
</dbReference>
<dbReference type="RefSeq" id="WP_140587279.1">
    <property type="nucleotide sequence ID" value="NZ_VFRR01000004.1"/>
</dbReference>
<keyword evidence="4" id="KW-0813">Transport</keyword>
<accession>A0A501X2J0</accession>
<comment type="similarity">
    <text evidence="2">Belongs to the FliJ family.</text>
</comment>
<dbReference type="InterPro" id="IPR052570">
    <property type="entry name" value="FliJ"/>
</dbReference>
<evidence type="ECO:0000256" key="6">
    <source>
        <dbReference type="ARBA" id="ARBA00022500"/>
    </source>
</evidence>
<keyword evidence="5" id="KW-1003">Cell membrane</keyword>
<keyword evidence="13" id="KW-1185">Reference proteome</keyword>
<dbReference type="GO" id="GO:0044781">
    <property type="term" value="P:bacterial-type flagellum organization"/>
    <property type="evidence" value="ECO:0007669"/>
    <property type="project" value="UniProtKB-KW"/>
</dbReference>
<keyword evidence="7" id="KW-1005">Bacterial flagellum biogenesis</keyword>
<gene>
    <name evidence="12" type="primary">fliJ</name>
    <name evidence="12" type="ORF">FJM67_03455</name>
</gene>
<dbReference type="GO" id="GO:0005886">
    <property type="term" value="C:plasma membrane"/>
    <property type="evidence" value="ECO:0007669"/>
    <property type="project" value="UniProtKB-SubCell"/>
</dbReference>
<name>A0A501X2J0_9GAMM</name>
<dbReference type="PRINTS" id="PR01004">
    <property type="entry name" value="FLGFLIJ"/>
</dbReference>
<protein>
    <recommendedName>
        <fullName evidence="3">Flagellar FliJ protein</fullName>
    </recommendedName>
</protein>
<keyword evidence="12" id="KW-0282">Flagellum</keyword>
<evidence type="ECO:0000256" key="3">
    <source>
        <dbReference type="ARBA" id="ARBA00020392"/>
    </source>
</evidence>
<keyword evidence="9" id="KW-0472">Membrane</keyword>
<dbReference type="GO" id="GO:0006935">
    <property type="term" value="P:chemotaxis"/>
    <property type="evidence" value="ECO:0007669"/>
    <property type="project" value="UniProtKB-KW"/>
</dbReference>
<dbReference type="Gene3D" id="1.10.287.1700">
    <property type="match status" value="1"/>
</dbReference>
<dbReference type="GO" id="GO:0015031">
    <property type="term" value="P:protein transport"/>
    <property type="evidence" value="ECO:0007669"/>
    <property type="project" value="UniProtKB-KW"/>
</dbReference>
<keyword evidence="10" id="KW-1006">Bacterial flagellum protein export</keyword>
<evidence type="ECO:0000256" key="9">
    <source>
        <dbReference type="ARBA" id="ARBA00023136"/>
    </source>
</evidence>
<evidence type="ECO:0000313" key="12">
    <source>
        <dbReference type="EMBL" id="TPE54699.1"/>
    </source>
</evidence>
<dbReference type="EMBL" id="VFRR01000004">
    <property type="protein sequence ID" value="TPE54699.1"/>
    <property type="molecule type" value="Genomic_DNA"/>
</dbReference>
<reference evidence="12 13" key="1">
    <citation type="submission" date="2019-06" db="EMBL/GenBank/DDBJ databases">
        <title>A novel bacterium of genus Marinomonas, isolated from coastal sand.</title>
        <authorList>
            <person name="Huang H."/>
            <person name="Mo K."/>
            <person name="Hu Y."/>
        </authorList>
    </citation>
    <scope>NUCLEOTIDE SEQUENCE [LARGE SCALE GENOMIC DNA]</scope>
    <source>
        <strain evidence="12 13">HB171799</strain>
    </source>
</reference>
<dbReference type="AlphaFoldDB" id="A0A501X2J0"/>
<dbReference type="PIRSF" id="PIRSF019404">
    <property type="entry name" value="FliJ"/>
    <property type="match status" value="1"/>
</dbReference>
<evidence type="ECO:0000313" key="13">
    <source>
        <dbReference type="Proteomes" id="UP000315901"/>
    </source>
</evidence>
<evidence type="ECO:0000256" key="11">
    <source>
        <dbReference type="SAM" id="Coils"/>
    </source>
</evidence>
<comment type="caution">
    <text evidence="12">The sequence shown here is derived from an EMBL/GenBank/DDBJ whole genome shotgun (WGS) entry which is preliminary data.</text>
</comment>
<evidence type="ECO:0000256" key="2">
    <source>
        <dbReference type="ARBA" id="ARBA00010004"/>
    </source>
</evidence>
<keyword evidence="12" id="KW-0969">Cilium</keyword>
<dbReference type="PANTHER" id="PTHR38786:SF1">
    <property type="entry name" value="FLAGELLAR FLIJ PROTEIN"/>
    <property type="match status" value="1"/>
</dbReference>
<proteinExistence type="inferred from homology"/>
<dbReference type="OrthoDB" id="6104706at2"/>
<dbReference type="PANTHER" id="PTHR38786">
    <property type="entry name" value="FLAGELLAR FLIJ PROTEIN"/>
    <property type="match status" value="1"/>
</dbReference>
<organism evidence="12 13">
    <name type="scientific">Maribrevibacterium harenarium</name>
    <dbReference type="NCBI Taxonomy" id="2589817"/>
    <lineage>
        <taxon>Bacteria</taxon>
        <taxon>Pseudomonadati</taxon>
        <taxon>Pseudomonadota</taxon>
        <taxon>Gammaproteobacteria</taxon>
        <taxon>Oceanospirillales</taxon>
        <taxon>Oceanospirillaceae</taxon>
        <taxon>Maribrevibacterium</taxon>
    </lineage>
</organism>
<evidence type="ECO:0000256" key="7">
    <source>
        <dbReference type="ARBA" id="ARBA00022795"/>
    </source>
</evidence>
<dbReference type="Proteomes" id="UP000315901">
    <property type="component" value="Unassembled WGS sequence"/>
</dbReference>
<dbReference type="GO" id="GO:0003774">
    <property type="term" value="F:cytoskeletal motor activity"/>
    <property type="evidence" value="ECO:0007669"/>
    <property type="project" value="InterPro"/>
</dbReference>
<dbReference type="InterPro" id="IPR053716">
    <property type="entry name" value="Flag_assembly_chemotaxis_eff"/>
</dbReference>
<evidence type="ECO:0000256" key="10">
    <source>
        <dbReference type="ARBA" id="ARBA00023225"/>
    </source>
</evidence>
<comment type="subcellular location">
    <subcellularLocation>
        <location evidence="1">Cell membrane</location>
        <topology evidence="1">Peripheral membrane protein</topology>
        <orientation evidence="1">Cytoplasmic side</orientation>
    </subcellularLocation>
</comment>
<feature type="coiled-coil region" evidence="11">
    <location>
        <begin position="22"/>
        <end position="97"/>
    </location>
</feature>
<keyword evidence="12" id="KW-0966">Cell projection</keyword>
<dbReference type="GO" id="GO:0071973">
    <property type="term" value="P:bacterial-type flagellum-dependent cell motility"/>
    <property type="evidence" value="ECO:0007669"/>
    <property type="project" value="InterPro"/>
</dbReference>
<keyword evidence="11" id="KW-0175">Coiled coil</keyword>
<dbReference type="Pfam" id="PF02050">
    <property type="entry name" value="FliJ"/>
    <property type="match status" value="1"/>
</dbReference>
<evidence type="ECO:0000256" key="5">
    <source>
        <dbReference type="ARBA" id="ARBA00022475"/>
    </source>
</evidence>
<dbReference type="GO" id="GO:0009288">
    <property type="term" value="C:bacterial-type flagellum"/>
    <property type="evidence" value="ECO:0007669"/>
    <property type="project" value="InterPro"/>
</dbReference>
<dbReference type="NCBIfam" id="TIGR02473">
    <property type="entry name" value="flagell_FliJ"/>
    <property type="match status" value="1"/>
</dbReference>
<evidence type="ECO:0000256" key="4">
    <source>
        <dbReference type="ARBA" id="ARBA00022448"/>
    </source>
</evidence>